<dbReference type="Pfam" id="PF02769">
    <property type="entry name" value="AIRS_C"/>
    <property type="match status" value="1"/>
</dbReference>
<dbReference type="InterPro" id="IPR036676">
    <property type="entry name" value="PurM-like_C_sf"/>
</dbReference>
<dbReference type="InterPro" id="IPR016188">
    <property type="entry name" value="PurM-like_N"/>
</dbReference>
<evidence type="ECO:0008006" key="9">
    <source>
        <dbReference type="Google" id="ProtNLM"/>
    </source>
</evidence>
<dbReference type="NCBIfam" id="TIGR00476">
    <property type="entry name" value="selD"/>
    <property type="match status" value="1"/>
</dbReference>
<dbReference type="InterPro" id="IPR036921">
    <property type="entry name" value="PurM-like_N_sf"/>
</dbReference>
<dbReference type="InterPro" id="IPR004536">
    <property type="entry name" value="SPS/SelD"/>
</dbReference>
<evidence type="ECO:0000256" key="2">
    <source>
        <dbReference type="ARBA" id="ARBA00022741"/>
    </source>
</evidence>
<feature type="domain" description="PurM-like N-terminal" evidence="6">
    <location>
        <begin position="21"/>
        <end position="126"/>
    </location>
</feature>
<dbReference type="InterPro" id="IPR010918">
    <property type="entry name" value="PurM-like_C_dom"/>
</dbReference>
<dbReference type="Pfam" id="PF00586">
    <property type="entry name" value="AIRS"/>
    <property type="match status" value="1"/>
</dbReference>
<gene>
    <name evidence="8" type="ORF">METZ01_LOCUS38668</name>
</gene>
<evidence type="ECO:0000259" key="6">
    <source>
        <dbReference type="Pfam" id="PF00586"/>
    </source>
</evidence>
<evidence type="ECO:0000256" key="4">
    <source>
        <dbReference type="ARBA" id="ARBA00022840"/>
    </source>
</evidence>
<dbReference type="GO" id="GO:0005737">
    <property type="term" value="C:cytoplasm"/>
    <property type="evidence" value="ECO:0007669"/>
    <property type="project" value="TreeGrafter"/>
</dbReference>
<accession>A0A381R3L5</accession>
<dbReference type="EMBL" id="UINC01001652">
    <property type="protein sequence ID" value="SUZ85814.1"/>
    <property type="molecule type" value="Genomic_DNA"/>
</dbReference>
<dbReference type="SUPFAM" id="SSF55326">
    <property type="entry name" value="PurM N-terminal domain-like"/>
    <property type="match status" value="1"/>
</dbReference>
<dbReference type="GO" id="GO:0016260">
    <property type="term" value="P:selenocysteine biosynthetic process"/>
    <property type="evidence" value="ECO:0007669"/>
    <property type="project" value="TreeGrafter"/>
</dbReference>
<organism evidence="8">
    <name type="scientific">marine metagenome</name>
    <dbReference type="NCBI Taxonomy" id="408172"/>
    <lineage>
        <taxon>unclassified sequences</taxon>
        <taxon>metagenomes</taxon>
        <taxon>ecological metagenomes</taxon>
    </lineage>
</organism>
<keyword evidence="5" id="KW-0711">Selenium</keyword>
<dbReference type="GO" id="GO:0005524">
    <property type="term" value="F:ATP binding"/>
    <property type="evidence" value="ECO:0007669"/>
    <property type="project" value="UniProtKB-KW"/>
</dbReference>
<feature type="non-terminal residue" evidence="8">
    <location>
        <position position="1"/>
    </location>
</feature>
<dbReference type="SUPFAM" id="SSF56042">
    <property type="entry name" value="PurM C-terminal domain-like"/>
    <property type="match status" value="1"/>
</dbReference>
<evidence type="ECO:0000256" key="5">
    <source>
        <dbReference type="ARBA" id="ARBA00023266"/>
    </source>
</evidence>
<dbReference type="GO" id="GO:0004756">
    <property type="term" value="F:selenide, water dikinase activity"/>
    <property type="evidence" value="ECO:0007669"/>
    <property type="project" value="TreeGrafter"/>
</dbReference>
<dbReference type="Gene3D" id="3.30.1330.10">
    <property type="entry name" value="PurM-like, N-terminal domain"/>
    <property type="match status" value="1"/>
</dbReference>
<keyword evidence="2" id="KW-0547">Nucleotide-binding</keyword>
<keyword evidence="4" id="KW-0067">ATP-binding</keyword>
<dbReference type="CDD" id="cd02195">
    <property type="entry name" value="SelD"/>
    <property type="match status" value="1"/>
</dbReference>
<evidence type="ECO:0000259" key="7">
    <source>
        <dbReference type="Pfam" id="PF02769"/>
    </source>
</evidence>
<dbReference type="PANTHER" id="PTHR10256">
    <property type="entry name" value="SELENIDE, WATER DIKINASE"/>
    <property type="match status" value="1"/>
</dbReference>
<reference evidence="8" key="1">
    <citation type="submission" date="2018-05" db="EMBL/GenBank/DDBJ databases">
        <authorList>
            <person name="Lanie J.A."/>
            <person name="Ng W.-L."/>
            <person name="Kazmierczak K.M."/>
            <person name="Andrzejewski T.M."/>
            <person name="Davidsen T.M."/>
            <person name="Wayne K.J."/>
            <person name="Tettelin H."/>
            <person name="Glass J.I."/>
            <person name="Rusch D."/>
            <person name="Podicherti R."/>
            <person name="Tsui H.-C.T."/>
            <person name="Winkler M.E."/>
        </authorList>
    </citation>
    <scope>NUCLEOTIDE SEQUENCE</scope>
</reference>
<evidence type="ECO:0000256" key="1">
    <source>
        <dbReference type="ARBA" id="ARBA00022679"/>
    </source>
</evidence>
<name>A0A381R3L5_9ZZZZ</name>
<proteinExistence type="predicted"/>
<evidence type="ECO:0000256" key="3">
    <source>
        <dbReference type="ARBA" id="ARBA00022777"/>
    </source>
</evidence>
<dbReference type="Gene3D" id="3.90.650.10">
    <property type="entry name" value="PurM-like C-terminal domain"/>
    <property type="match status" value="1"/>
</dbReference>
<evidence type="ECO:0000313" key="8">
    <source>
        <dbReference type="EMBL" id="SUZ85814.1"/>
    </source>
</evidence>
<protein>
    <recommendedName>
        <fullName evidence="9">Selenide, water dikinase SelD</fullName>
    </recommendedName>
</protein>
<dbReference type="AlphaFoldDB" id="A0A381R3L5"/>
<sequence length="319" mass="33590">VLSGLQIPDNDRVLVDFRTSDDAGVYQWDDKSALVQTVDFITPIIDDPLLYGQIAAANALSDVYAMGGQPLTALTIAGFPKKGLDSEVQQAIFEGGLTKLREANVALLGGHTVQDPEIKFGYSITGSIDVDRVLTNTNAQPGDNLLLTKPIGTGIVATAIKYGRAPESVIASTTELMTTLNRLAAETLRAYSTTDVHACTDVTGFGLIGHASEMAAASNVTIHIDSTAVPLIEGVRGLVERNRTAGGSANQDHFGSRVNDGIDDDLRALLYDPQTSGGLLVAVNHDRSPEVTQRLQSAGVSATKIGEVASQSDMLVSIS</sequence>
<dbReference type="PANTHER" id="PTHR10256:SF0">
    <property type="entry name" value="INACTIVE SELENIDE, WATER DIKINASE-LIKE PROTEIN-RELATED"/>
    <property type="match status" value="1"/>
</dbReference>
<keyword evidence="3" id="KW-0418">Kinase</keyword>
<dbReference type="PIRSF" id="PIRSF036407">
    <property type="entry name" value="Selenphspht_syn"/>
    <property type="match status" value="1"/>
</dbReference>
<feature type="domain" description="PurM-like C-terminal" evidence="7">
    <location>
        <begin position="140"/>
        <end position="311"/>
    </location>
</feature>
<keyword evidence="1" id="KW-0808">Transferase</keyword>